<organism evidence="1 2">
    <name type="scientific">Methylobacterium pseudosasicola</name>
    <dbReference type="NCBI Taxonomy" id="582667"/>
    <lineage>
        <taxon>Bacteria</taxon>
        <taxon>Pseudomonadati</taxon>
        <taxon>Pseudomonadota</taxon>
        <taxon>Alphaproteobacteria</taxon>
        <taxon>Hyphomicrobiales</taxon>
        <taxon>Methylobacteriaceae</taxon>
        <taxon>Methylobacterium</taxon>
    </lineage>
</organism>
<dbReference type="OrthoDB" id="7059994at2"/>
<reference evidence="2" key="1">
    <citation type="submission" date="2016-10" db="EMBL/GenBank/DDBJ databases">
        <authorList>
            <person name="Varghese N."/>
            <person name="Submissions S."/>
        </authorList>
    </citation>
    <scope>NUCLEOTIDE SEQUENCE [LARGE SCALE GENOMIC DNA]</scope>
    <source>
        <strain evidence="2">BL36</strain>
    </source>
</reference>
<sequence>MFETCDTQLWDGVIANVYDIEGFDLDVPGLDLDADDKIEERRDRALTFVRRLSRAQMEHLGLLTGDAKRDEARAGILAAGVIAHQEGRRVSVSFRSNHYSGRARYAGSAYTYRIVPDLVEELAEAGWIELDKAPVGRNKAKGRQSTYTVTERTLAALGDNPVFELHLNDPIRMRGADKRLVPYEDTDFTRERRDQLIRVNKMLASIDIGTRNPDIVRLPDHRWRLPGLCSDGRGGFRPRHVRSDARAVHVVHNNEDWDQNGRMTGLFIQQLPKAERELITIAGEPVVLLDYACSHLVLAYARVGLKLEGDAYAIPGWEGERKFVKRATVTAINCAKKTRRKGRQQAVNAIAHDLAVRDAKAGAVGVEKAMEQKAGEIRPSKAHRQKAHAVLKAIEKRHASIRESFYSGIGLRFMRTEADVMLAVMLAAIDKGIPLLPVYDEFVVRVSDAEEVYKLMVAHWRAEVGFEPMIDRPSPVAQIQETAALSQNGNTPVYSYVGSCLHSMLPASPSSAVPLAPRSPGLAPPIFTPGIL</sequence>
<protein>
    <submittedName>
        <fullName evidence="1">Uncharacterized protein</fullName>
    </submittedName>
</protein>
<dbReference type="AlphaFoldDB" id="A0A1I4MPC5"/>
<keyword evidence="2" id="KW-1185">Reference proteome</keyword>
<dbReference type="EMBL" id="FOTK01000017">
    <property type="protein sequence ID" value="SFM04923.1"/>
    <property type="molecule type" value="Genomic_DNA"/>
</dbReference>
<name>A0A1I4MPC5_9HYPH</name>
<gene>
    <name evidence="1" type="ORF">SAMN05192568_1017105</name>
</gene>
<dbReference type="RefSeq" id="WP_092042619.1">
    <property type="nucleotide sequence ID" value="NZ_FOTK01000017.1"/>
</dbReference>
<evidence type="ECO:0000313" key="1">
    <source>
        <dbReference type="EMBL" id="SFM04923.1"/>
    </source>
</evidence>
<evidence type="ECO:0000313" key="2">
    <source>
        <dbReference type="Proteomes" id="UP000199048"/>
    </source>
</evidence>
<dbReference type="Proteomes" id="UP000199048">
    <property type="component" value="Unassembled WGS sequence"/>
</dbReference>
<accession>A0A1I4MPC5</accession>
<proteinExistence type="predicted"/>